<gene>
    <name evidence="3" type="ORF">V3328_03315</name>
</gene>
<proteinExistence type="predicted"/>
<dbReference type="CDD" id="cd13665">
    <property type="entry name" value="PBP2_TRAP_Dctp3_4"/>
    <property type="match status" value="1"/>
</dbReference>
<dbReference type="Gene3D" id="3.40.190.170">
    <property type="entry name" value="Bacterial extracellular solute-binding protein, family 7"/>
    <property type="match status" value="1"/>
</dbReference>
<dbReference type="InterPro" id="IPR038404">
    <property type="entry name" value="TRAP_DctP_sf"/>
</dbReference>
<keyword evidence="1 2" id="KW-0732">Signal</keyword>
<dbReference type="InterPro" id="IPR018389">
    <property type="entry name" value="DctP_fam"/>
</dbReference>
<dbReference type="AlphaFoldDB" id="A0AAW9RND8"/>
<dbReference type="PANTHER" id="PTHR33376:SF15">
    <property type="entry name" value="BLL6794 PROTEIN"/>
    <property type="match status" value="1"/>
</dbReference>
<reference evidence="3 4" key="1">
    <citation type="submission" date="2024-02" db="EMBL/GenBank/DDBJ databases">
        <title>Genome analysis and characterization of Microbaculum marinisediminis sp. nov., isolated from marine sediment.</title>
        <authorList>
            <person name="Du Z.-J."/>
            <person name="Ye Y.-Q."/>
            <person name="Zhang Z.-R."/>
            <person name="Yuan S.-M."/>
            <person name="Zhang X.-Y."/>
        </authorList>
    </citation>
    <scope>NUCLEOTIDE SEQUENCE [LARGE SCALE GENOMIC DNA]</scope>
    <source>
        <strain evidence="3 4">SDUM1044001</strain>
    </source>
</reference>
<feature type="chain" id="PRO_5043364927" evidence="2">
    <location>
        <begin position="37"/>
        <end position="354"/>
    </location>
</feature>
<protein>
    <submittedName>
        <fullName evidence="3">TRAP transporter substrate-binding protein</fullName>
    </submittedName>
</protein>
<dbReference type="PANTHER" id="PTHR33376">
    <property type="match status" value="1"/>
</dbReference>
<evidence type="ECO:0000256" key="1">
    <source>
        <dbReference type="ARBA" id="ARBA00022729"/>
    </source>
</evidence>
<dbReference type="GO" id="GO:0055085">
    <property type="term" value="P:transmembrane transport"/>
    <property type="evidence" value="ECO:0007669"/>
    <property type="project" value="InterPro"/>
</dbReference>
<name>A0AAW9RND8_9HYPH</name>
<evidence type="ECO:0000313" key="4">
    <source>
        <dbReference type="Proteomes" id="UP001378188"/>
    </source>
</evidence>
<accession>A0AAW9RND8</accession>
<organism evidence="3 4">
    <name type="scientific">Microbaculum marinum</name>
    <dbReference type="NCBI Taxonomy" id="1764581"/>
    <lineage>
        <taxon>Bacteria</taxon>
        <taxon>Pseudomonadati</taxon>
        <taxon>Pseudomonadota</taxon>
        <taxon>Alphaproteobacteria</taxon>
        <taxon>Hyphomicrobiales</taxon>
        <taxon>Tepidamorphaceae</taxon>
        <taxon>Microbaculum</taxon>
    </lineage>
</organism>
<dbReference type="Proteomes" id="UP001378188">
    <property type="component" value="Unassembled WGS sequence"/>
</dbReference>
<dbReference type="NCBIfam" id="NF037995">
    <property type="entry name" value="TRAP_S1"/>
    <property type="match status" value="1"/>
</dbReference>
<evidence type="ECO:0000313" key="3">
    <source>
        <dbReference type="EMBL" id="MEJ8570484.1"/>
    </source>
</evidence>
<dbReference type="EMBL" id="JAZHOF010000001">
    <property type="protein sequence ID" value="MEJ8570484.1"/>
    <property type="molecule type" value="Genomic_DNA"/>
</dbReference>
<evidence type="ECO:0000256" key="2">
    <source>
        <dbReference type="SAM" id="SignalP"/>
    </source>
</evidence>
<dbReference type="Pfam" id="PF03480">
    <property type="entry name" value="DctP"/>
    <property type="match status" value="1"/>
</dbReference>
<comment type="caution">
    <text evidence="3">The sequence shown here is derived from an EMBL/GenBank/DDBJ whole genome shotgun (WGS) entry which is preliminary data.</text>
</comment>
<feature type="signal peptide" evidence="2">
    <location>
        <begin position="1"/>
        <end position="36"/>
    </location>
</feature>
<sequence length="354" mass="37417">MRRTKLQQAGAVFFGARTGAIAALSMLGIASAVAPAAAQVTLNVNSWAGPSYPLASQAVALCDDIEKVTEGRVVCNILPKAVASPTQTFDAVASGIVDIGYIVHGYTAGRFVLTKAPEFPLFGDTAEAMSVAYQRVYDDMLASANEHDGVKVLAVHTHGPGQVFNIRHEVNTLADLEGLKMRVGGGVINDVSEAIGVVPILKPATEVYELLSTGVVDGVFFAKDGVVPYNLPDVVKYATFVPGGMYNISFGWLANPDKWESIPEADRALIEPLIGEGLARRMGKAFDQADEVAVKALSDAGIPMNEANEEFVAELAETTKPLREAWIAQAKEMGVDGAAVLQALQDEAAAVKTD</sequence>
<keyword evidence="4" id="KW-1185">Reference proteome</keyword>
<dbReference type="RefSeq" id="WP_340328213.1">
    <property type="nucleotide sequence ID" value="NZ_JAZHOF010000001.1"/>
</dbReference>